<dbReference type="SUPFAM" id="SSF49303">
    <property type="entry name" value="beta-Galactosidase/glucuronidase domain"/>
    <property type="match status" value="1"/>
</dbReference>
<gene>
    <name evidence="7" type="ORF">FW778_00465</name>
</gene>
<evidence type="ECO:0000256" key="3">
    <source>
        <dbReference type="ARBA" id="ARBA00023295"/>
    </source>
</evidence>
<comment type="caution">
    <text evidence="7">The sequence shown here is derived from an EMBL/GenBank/DDBJ whole genome shotgun (WGS) entry which is preliminary data.</text>
</comment>
<dbReference type="Gene3D" id="3.20.20.80">
    <property type="entry name" value="Glycosidases"/>
    <property type="match status" value="1"/>
</dbReference>
<keyword evidence="8" id="KW-1185">Reference proteome</keyword>
<dbReference type="GO" id="GO:0004553">
    <property type="term" value="F:hydrolase activity, hydrolyzing O-glycosyl compounds"/>
    <property type="evidence" value="ECO:0007669"/>
    <property type="project" value="InterPro"/>
</dbReference>
<feature type="domain" description="Glycoside hydrolase family 2 catalytic" evidence="5">
    <location>
        <begin position="301"/>
        <end position="547"/>
    </location>
</feature>
<dbReference type="InterPro" id="IPR006101">
    <property type="entry name" value="Glyco_hydro_2"/>
</dbReference>
<evidence type="ECO:0000313" key="8">
    <source>
        <dbReference type="Proteomes" id="UP000326903"/>
    </source>
</evidence>
<evidence type="ECO:0000259" key="6">
    <source>
        <dbReference type="Pfam" id="PF02837"/>
    </source>
</evidence>
<protein>
    <recommendedName>
        <fullName evidence="9">Beta-galactosidase</fullName>
    </recommendedName>
</protein>
<evidence type="ECO:0000313" key="7">
    <source>
        <dbReference type="EMBL" id="KAA9040553.1"/>
    </source>
</evidence>
<dbReference type="SUPFAM" id="SSF49785">
    <property type="entry name" value="Galactose-binding domain-like"/>
    <property type="match status" value="1"/>
</dbReference>
<evidence type="ECO:0000259" key="5">
    <source>
        <dbReference type="Pfam" id="PF02836"/>
    </source>
</evidence>
<feature type="domain" description="Glycosyl hydrolases family 2 sugar binding" evidence="6">
    <location>
        <begin position="42"/>
        <end position="183"/>
    </location>
</feature>
<keyword evidence="2" id="KW-0378">Hydrolase</keyword>
<evidence type="ECO:0000256" key="2">
    <source>
        <dbReference type="ARBA" id="ARBA00022801"/>
    </source>
</evidence>
<dbReference type="PANTHER" id="PTHR42732:SF1">
    <property type="entry name" value="BETA-MANNOSIDASE"/>
    <property type="match status" value="1"/>
</dbReference>
<proteinExistence type="inferred from homology"/>
<evidence type="ECO:0000256" key="1">
    <source>
        <dbReference type="ARBA" id="ARBA00007401"/>
    </source>
</evidence>
<dbReference type="InterPro" id="IPR036156">
    <property type="entry name" value="Beta-gal/glucu_dom_sf"/>
</dbReference>
<dbReference type="InterPro" id="IPR008979">
    <property type="entry name" value="Galactose-bd-like_sf"/>
</dbReference>
<dbReference type="SUPFAM" id="SSF51445">
    <property type="entry name" value="(Trans)glycosidases"/>
    <property type="match status" value="1"/>
</dbReference>
<evidence type="ECO:0008006" key="9">
    <source>
        <dbReference type="Google" id="ProtNLM"/>
    </source>
</evidence>
<name>A0A5J5IJI9_9BACT</name>
<dbReference type="AlphaFoldDB" id="A0A5J5IJI9"/>
<accession>A0A5J5IJI9</accession>
<dbReference type="Gene3D" id="2.60.120.260">
    <property type="entry name" value="Galactose-binding domain-like"/>
    <property type="match status" value="1"/>
</dbReference>
<dbReference type="Pfam" id="PF02836">
    <property type="entry name" value="Glyco_hydro_2_C"/>
    <property type="match status" value="1"/>
</dbReference>
<dbReference type="Gene3D" id="2.60.40.10">
    <property type="entry name" value="Immunoglobulins"/>
    <property type="match status" value="2"/>
</dbReference>
<evidence type="ECO:0000259" key="4">
    <source>
        <dbReference type="Pfam" id="PF00703"/>
    </source>
</evidence>
<dbReference type="InterPro" id="IPR017853">
    <property type="entry name" value="GH"/>
</dbReference>
<reference evidence="7 8" key="1">
    <citation type="submission" date="2019-09" db="EMBL/GenBank/DDBJ databases">
        <title>Draft genome sequence of Ginsengibacter sp. BR5-29.</title>
        <authorList>
            <person name="Im W.-T."/>
        </authorList>
    </citation>
    <scope>NUCLEOTIDE SEQUENCE [LARGE SCALE GENOMIC DNA]</scope>
    <source>
        <strain evidence="7 8">BR5-29</strain>
    </source>
</reference>
<keyword evidence="3" id="KW-0326">Glycosidase</keyword>
<feature type="domain" description="Glycoside hydrolase family 2 immunoglobulin-like beta-sandwich" evidence="4">
    <location>
        <begin position="188"/>
        <end position="299"/>
    </location>
</feature>
<dbReference type="GO" id="GO:0005975">
    <property type="term" value="P:carbohydrate metabolic process"/>
    <property type="evidence" value="ECO:0007669"/>
    <property type="project" value="InterPro"/>
</dbReference>
<dbReference type="Pfam" id="PF02837">
    <property type="entry name" value="Glyco_hydro_2_N"/>
    <property type="match status" value="1"/>
</dbReference>
<dbReference type="InterPro" id="IPR006103">
    <property type="entry name" value="Glyco_hydro_2_cat"/>
</dbReference>
<dbReference type="InterPro" id="IPR036116">
    <property type="entry name" value="FN3_sf"/>
</dbReference>
<dbReference type="InterPro" id="IPR006102">
    <property type="entry name" value="Ig-like_GH2"/>
</dbReference>
<dbReference type="InterPro" id="IPR051913">
    <property type="entry name" value="GH2_Domain-Containing"/>
</dbReference>
<organism evidence="7 8">
    <name type="scientific">Ginsengibacter hankyongi</name>
    <dbReference type="NCBI Taxonomy" id="2607284"/>
    <lineage>
        <taxon>Bacteria</taxon>
        <taxon>Pseudomonadati</taxon>
        <taxon>Bacteroidota</taxon>
        <taxon>Chitinophagia</taxon>
        <taxon>Chitinophagales</taxon>
        <taxon>Chitinophagaceae</taxon>
        <taxon>Ginsengibacter</taxon>
    </lineage>
</organism>
<sequence>MKRIISISVFLLAYFIGSLSFLFAQQIPPGLNMESISGQKISLNGMWNFKADYYDKGETQQWFNRSYNDAGWDQLPVPGNWDIRNEYADFTGKGWYRTVFNSPAGITGKSVRLNFEAVGINYKVWLNDQLIGDVTGGFFSTYFDISEQLKTGAKNCLVVCADNSFRSGAYWSWGGIRRPVTLLVDDPIHIESVKITATPDLKKGTAAITFNAAIFNGNKVNEVVDLMYELSFKGKLIKSGSKKISVVNSNLNNAEINFSLAAKDVQLWHFDFPNLYNLKVQIKKGNTIIHEIKDRFGIRKVEIADGKFLLNGESVRAMGLNWVADDRLTGNTLQPEVFKRDIDNMKTLGVNITRLSHMPLPKDVYDYLDEKGILVIAEIPLWGTTKLTDPANPIARQWMRQLVSNHFNHPSIIGWCVGNEIGDKRRNTKVMEYGEKAIQFVKDSLDNSRLVVLVSHTANNQKEDPSQFGDFVPYNTYGGWGKNVELVHNNQPGKLIFISECGGNLIGEDINTSTGNFPKMFNEFRDREYCFGASLWTYNDYRSDYRTSNISWDSKIDQNRDWGLVDVYGNKKRAFEIIRKEFAPFRLLTVKNNNNNTEVNLQPRNKLDLPAYTLREYKLVCEDIGKEGQSIKKSTIIIETVNPGDAAFTKSFEHEATNQEIAARKISLVSPTNYTLMDTTIYYVVPQKPVIRAVFNDGNKIRVVFDHVNFATEYKLLYGENELNISTVNTIDNYIETDKLSGGNNIGKVYQIQLLAINSFGEAKSSIHNEAIKSYGKLPPVIKGVTAFQNGISIGYSSEKGEYRYEVQYSTKPDFSLNTHTVQIKNKGACYIPDLEQGVTYYVRMCVFEQYEIQSEWSESYKVKL</sequence>
<dbReference type="PANTHER" id="PTHR42732">
    <property type="entry name" value="BETA-GALACTOSIDASE"/>
    <property type="match status" value="1"/>
</dbReference>
<comment type="similarity">
    <text evidence="1">Belongs to the glycosyl hydrolase 2 family.</text>
</comment>
<dbReference type="EMBL" id="VYQF01000001">
    <property type="protein sequence ID" value="KAA9040553.1"/>
    <property type="molecule type" value="Genomic_DNA"/>
</dbReference>
<dbReference type="SUPFAM" id="SSF49265">
    <property type="entry name" value="Fibronectin type III"/>
    <property type="match status" value="1"/>
</dbReference>
<dbReference type="InterPro" id="IPR006104">
    <property type="entry name" value="Glyco_hydro_2_N"/>
</dbReference>
<dbReference type="InterPro" id="IPR013783">
    <property type="entry name" value="Ig-like_fold"/>
</dbReference>
<dbReference type="Pfam" id="PF00703">
    <property type="entry name" value="Glyco_hydro_2"/>
    <property type="match status" value="1"/>
</dbReference>
<dbReference type="Proteomes" id="UP000326903">
    <property type="component" value="Unassembled WGS sequence"/>
</dbReference>
<dbReference type="PRINTS" id="PR00132">
    <property type="entry name" value="GLHYDRLASE2"/>
</dbReference>